<dbReference type="RefSeq" id="WP_184311987.1">
    <property type="nucleotide sequence ID" value="NZ_JACHEN010000024.1"/>
</dbReference>
<dbReference type="EMBL" id="JACHEN010000024">
    <property type="protein sequence ID" value="MBB6217489.1"/>
    <property type="molecule type" value="Genomic_DNA"/>
</dbReference>
<gene>
    <name evidence="1" type="ORF">HNQ80_003610</name>
</gene>
<dbReference type="Proteomes" id="UP000579281">
    <property type="component" value="Unassembled WGS sequence"/>
</dbReference>
<comment type="caution">
    <text evidence="1">The sequence shown here is derived from an EMBL/GenBank/DDBJ whole genome shotgun (WGS) entry which is preliminary data.</text>
</comment>
<sequence>MKYTNNLNLKKPESNDFFDQENHANYNMDVIDSSISSHSADNVIHTSYAVNTSASDSYIITIPGITAYTAGMIVSFKATIANTTAATLNINNLGAKAIKKNVTADLETGDIVANQIVQVIYDGTNFQLLSIPSANVTANSAQTLTNKTLTAPKFANTGYIADTNGNELVKFAAIASAVNEITVKNNTAGSGPEIQASGGDTNIDLWLAPKGTGDVITNTGLHARVLGAGPTNGRWGQFSAGSNGNVLLGHNCYIDANDANKIKYKHTHASLGARGIVFDWGGQGTPMYFDMGNIATTAGTAFTPTFVKMYHEGSPGVLSLASSGEAVLLTAGQTFGGLTKTGFYMGAFMADKPPSTHDWAYVQHIKHNNVWAMQIGKGFHDADPMYYRTKWSQDGSTAIWGGWKQMGSGAYVVSNNVRETILATEYNNGAANSFRYIGKWIPKRDGTVMVKANIARSGTGTGNAFLYALYDRASTNVEFGAHKIHENIYSPLIDSIAVGSYLTANLNGLYVDLGYASAPGYIERTALLTVKAGHPVVFVLFDGYQLAYCNSIKIYYDEI</sequence>
<proteinExistence type="predicted"/>
<evidence type="ECO:0000313" key="1">
    <source>
        <dbReference type="EMBL" id="MBB6217489.1"/>
    </source>
</evidence>
<name>A0A841L502_9FIRM</name>
<keyword evidence="2" id="KW-1185">Reference proteome</keyword>
<reference evidence="1 2" key="1">
    <citation type="submission" date="2020-08" db="EMBL/GenBank/DDBJ databases">
        <title>Genomic Encyclopedia of Type Strains, Phase IV (KMG-IV): sequencing the most valuable type-strain genomes for metagenomic binning, comparative biology and taxonomic classification.</title>
        <authorList>
            <person name="Goeker M."/>
        </authorList>
    </citation>
    <scope>NUCLEOTIDE SEQUENCE [LARGE SCALE GENOMIC DNA]</scope>
    <source>
        <strain evidence="1 2">DSM 103526</strain>
    </source>
</reference>
<accession>A0A841L502</accession>
<organism evidence="1 2">
    <name type="scientific">Anaerosolibacter carboniphilus</name>
    <dbReference type="NCBI Taxonomy" id="1417629"/>
    <lineage>
        <taxon>Bacteria</taxon>
        <taxon>Bacillati</taxon>
        <taxon>Bacillota</taxon>
        <taxon>Clostridia</taxon>
        <taxon>Peptostreptococcales</taxon>
        <taxon>Thermotaleaceae</taxon>
        <taxon>Anaerosolibacter</taxon>
    </lineage>
</organism>
<protein>
    <submittedName>
        <fullName evidence="1">Uncharacterized protein</fullName>
    </submittedName>
</protein>
<evidence type="ECO:0000313" key="2">
    <source>
        <dbReference type="Proteomes" id="UP000579281"/>
    </source>
</evidence>
<dbReference type="AlphaFoldDB" id="A0A841L502"/>